<dbReference type="AlphaFoldDB" id="A0A927CBM4"/>
<dbReference type="Pfam" id="PF01636">
    <property type="entry name" value="APH"/>
    <property type="match status" value="1"/>
</dbReference>
<gene>
    <name evidence="2" type="ORF">IDH45_13065</name>
</gene>
<dbReference type="InterPro" id="IPR011009">
    <property type="entry name" value="Kinase-like_dom_sf"/>
</dbReference>
<sequence>MNAIEAFLKEQYALNATEVLPQQGGWAALAYKVNSGDQTFFLKKYEKSRASTEELTTYIDDYVPVLFWLLNHTGLKGKIPVPLLTAAGNYKCEDDEGVYLLYEYISGETIGAQDLNEQQVVQLSEIIGELHRYGDKISVDTSKVKENFEVPFIRSLSGVFEEEFARLPVDLKDRLRPYQEPIRNKTSEVEQLSAKLRKSVPKMALCHTDIHPWNLMQSGRQLILIDWEGLKLAPVVQRIKKHG</sequence>
<dbReference type="Proteomes" id="UP000639396">
    <property type="component" value="Unassembled WGS sequence"/>
</dbReference>
<dbReference type="Gene3D" id="3.30.200.20">
    <property type="entry name" value="Phosphorylase Kinase, domain 1"/>
    <property type="match status" value="1"/>
</dbReference>
<reference evidence="2" key="1">
    <citation type="submission" date="2020-09" db="EMBL/GenBank/DDBJ databases">
        <title>A novel bacterium of genus Paenibacillus, isolated from South China Sea.</title>
        <authorList>
            <person name="Huang H."/>
            <person name="Mo K."/>
            <person name="Hu Y."/>
        </authorList>
    </citation>
    <scope>NUCLEOTIDE SEQUENCE</scope>
    <source>
        <strain evidence="2">IB182363</strain>
    </source>
</reference>
<dbReference type="InterPro" id="IPR002575">
    <property type="entry name" value="Aminoglycoside_PTrfase"/>
</dbReference>
<dbReference type="EMBL" id="JACXJA010000015">
    <property type="protein sequence ID" value="MBD2862915.1"/>
    <property type="molecule type" value="Genomic_DNA"/>
</dbReference>
<comment type="caution">
    <text evidence="2">The sequence shown here is derived from an EMBL/GenBank/DDBJ whole genome shotgun (WGS) entry which is preliminary data.</text>
</comment>
<protein>
    <submittedName>
        <fullName evidence="2">Aminoglycoside phosphotransferase family protein</fullName>
    </submittedName>
</protein>
<dbReference type="Gene3D" id="1.10.510.10">
    <property type="entry name" value="Transferase(Phosphotransferase) domain 1"/>
    <property type="match status" value="1"/>
</dbReference>
<evidence type="ECO:0000313" key="3">
    <source>
        <dbReference type="Proteomes" id="UP000639396"/>
    </source>
</evidence>
<name>A0A927CBM4_9BACL</name>
<accession>A0A927CBM4</accession>
<evidence type="ECO:0000259" key="1">
    <source>
        <dbReference type="Pfam" id="PF01636"/>
    </source>
</evidence>
<keyword evidence="3" id="KW-1185">Reference proteome</keyword>
<evidence type="ECO:0000313" key="2">
    <source>
        <dbReference type="EMBL" id="MBD2862915.1"/>
    </source>
</evidence>
<dbReference type="RefSeq" id="WP_190928233.1">
    <property type="nucleotide sequence ID" value="NZ_JACXJA010000015.1"/>
</dbReference>
<dbReference type="SUPFAM" id="SSF56112">
    <property type="entry name" value="Protein kinase-like (PK-like)"/>
    <property type="match status" value="1"/>
</dbReference>
<feature type="domain" description="Aminoglycoside phosphotransferase" evidence="1">
    <location>
        <begin position="23"/>
        <end position="237"/>
    </location>
</feature>
<organism evidence="2 3">
    <name type="scientific">Paenibacillus oceani</name>
    <dbReference type="NCBI Taxonomy" id="2772510"/>
    <lineage>
        <taxon>Bacteria</taxon>
        <taxon>Bacillati</taxon>
        <taxon>Bacillota</taxon>
        <taxon>Bacilli</taxon>
        <taxon>Bacillales</taxon>
        <taxon>Paenibacillaceae</taxon>
        <taxon>Paenibacillus</taxon>
    </lineage>
</organism>
<proteinExistence type="predicted"/>